<accession>A0AAT9LCQ9</accession>
<dbReference type="KEGG" id="fcz:IMF26_09825"/>
<evidence type="ECO:0000313" key="5">
    <source>
        <dbReference type="EMBL" id="QUL98308.1"/>
    </source>
</evidence>
<protein>
    <submittedName>
        <fullName evidence="5">Spore germination protein</fullName>
    </submittedName>
</protein>
<comment type="similarity">
    <text evidence="1">Belongs to the GerABKA family.</text>
</comment>
<dbReference type="EMBL" id="CP062796">
    <property type="protein sequence ID" value="QUL98308.1"/>
    <property type="molecule type" value="Genomic_DNA"/>
</dbReference>
<feature type="region of interest" description="Disordered" evidence="3">
    <location>
        <begin position="17"/>
        <end position="36"/>
    </location>
</feature>
<dbReference type="GO" id="GO:0009847">
    <property type="term" value="P:spore germination"/>
    <property type="evidence" value="ECO:0007669"/>
    <property type="project" value="InterPro"/>
</dbReference>
<keyword evidence="4" id="KW-0812">Transmembrane</keyword>
<evidence type="ECO:0000256" key="1">
    <source>
        <dbReference type="ARBA" id="ARBA00005278"/>
    </source>
</evidence>
<evidence type="ECO:0000256" key="2">
    <source>
        <dbReference type="ARBA" id="ARBA00023136"/>
    </source>
</evidence>
<dbReference type="PANTHER" id="PTHR22550:SF5">
    <property type="entry name" value="LEUCINE ZIPPER PROTEIN 4"/>
    <property type="match status" value="1"/>
</dbReference>
<organism evidence="5">
    <name type="scientific">Candidatus Fermentithermobacillus carboniphilus</name>
    <dbReference type="NCBI Taxonomy" id="3085328"/>
    <lineage>
        <taxon>Bacteria</taxon>
        <taxon>Bacillati</taxon>
        <taxon>Bacillota</taxon>
        <taxon>Candidatus Fermentithermobacillia</taxon>
        <taxon>Candidatus Fermentithermobacillales</taxon>
        <taxon>Candidatus Fermentithermobacillaceae</taxon>
        <taxon>Candidatus Fermentithermobacillus</taxon>
    </lineage>
</organism>
<keyword evidence="2 4" id="KW-0472">Membrane</keyword>
<name>A0AAT9LCQ9_9FIRM</name>
<dbReference type="PANTHER" id="PTHR22550">
    <property type="entry name" value="SPORE GERMINATION PROTEIN"/>
    <property type="match status" value="1"/>
</dbReference>
<sequence>MPLFGFLRGIFRPKCPAEFSSGNRGRPGLPGAREDVVPGEQVERPPFPLGEIVKPASRFYRSLRKGTGRARHVEPRNLEPPHLSPFGGMTPQEREVLASNLTKSLDENLKIVMDIFHAPRNADLIVRKFDIRAKNGTKEAALVFISGLVEETTIRRDLLGPLMKINLTKHKVNVSIEEACRRLVPELQVKTGRTFSEVVGAAVEGKTVLLIDGDTGALIVETRSVEHRSVEESPNEAVIRGPHAGFVENIRTNVSLVRQHIATPQLVSEYMYVGARAHDPIALVYIEGIVNPKLVEEVRRRILNVRADSAGTIPQLVHLIEDHPNNPFPTIQLTERPDKVASMILEGHVAVIGNSPAAMVLPSTLWGLMHSSEDHYIHFIPASFLRFIRWGALFATFYASAFYVAVVTYHPEMIPTQLLFAIASSREPIPFPTGIEVFFMEIALELIREAGIRIPTIIGPTIGIVGAVILGQAAVAANIVSPILVVVIAISGLGSFAIPNYDLVLVARILKFIMILVAAVLGIPGLTMATVVLVTNLFSLRSFGVPLTAPVLPWSRHNPDILIHGPWYSVETRPQNLRPLDAKSRTRLHRLKTPVKVRSGGHGRDGDLT</sequence>
<dbReference type="AlphaFoldDB" id="A0AAT9LCQ9"/>
<gene>
    <name evidence="5" type="ORF">IMF26_09825</name>
</gene>
<feature type="transmembrane region" description="Helical" evidence="4">
    <location>
        <begin position="387"/>
        <end position="409"/>
    </location>
</feature>
<feature type="transmembrane region" description="Helical" evidence="4">
    <location>
        <begin position="479"/>
        <end position="501"/>
    </location>
</feature>
<dbReference type="InterPro" id="IPR050768">
    <property type="entry name" value="UPF0353/GerABKA_families"/>
</dbReference>
<proteinExistence type="inferred from homology"/>
<reference evidence="5" key="1">
    <citation type="submission" date="2020-10" db="EMBL/GenBank/DDBJ databases">
        <authorList>
            <person name="Kadnikov V."/>
            <person name="Beletsky A.V."/>
            <person name="Mardanov A.V."/>
            <person name="Karnachuk O.V."/>
            <person name="Ravin N.V."/>
        </authorList>
    </citation>
    <scope>NUCLEOTIDE SEQUENCE</scope>
    <source>
        <strain evidence="5">Bu02</strain>
    </source>
</reference>
<feature type="transmembrane region" description="Helical" evidence="4">
    <location>
        <begin position="513"/>
        <end position="538"/>
    </location>
</feature>
<dbReference type="Pfam" id="PF03323">
    <property type="entry name" value="GerA"/>
    <property type="match status" value="1"/>
</dbReference>
<dbReference type="GO" id="GO:0016020">
    <property type="term" value="C:membrane"/>
    <property type="evidence" value="ECO:0007669"/>
    <property type="project" value="InterPro"/>
</dbReference>
<reference evidence="5" key="2">
    <citation type="journal article" date="2023" name="Biology">
        <title>Prokaryotic Life Associated with Coal-Fire Gas Vents Revealed by Metagenomics.</title>
        <authorList>
            <person name="Kadnikov V.V."/>
            <person name="Mardanov A.V."/>
            <person name="Beletsky A.V."/>
            <person name="Karnachuk O.V."/>
            <person name="Ravin N.V."/>
        </authorList>
    </citation>
    <scope>NUCLEOTIDE SEQUENCE</scope>
    <source>
        <strain evidence="5">Bu02</strain>
    </source>
</reference>
<evidence type="ECO:0000256" key="3">
    <source>
        <dbReference type="SAM" id="MobiDB-lite"/>
    </source>
</evidence>
<feature type="transmembrane region" description="Helical" evidence="4">
    <location>
        <begin position="454"/>
        <end position="473"/>
    </location>
</feature>
<evidence type="ECO:0000256" key="4">
    <source>
        <dbReference type="SAM" id="Phobius"/>
    </source>
</evidence>
<dbReference type="InterPro" id="IPR004995">
    <property type="entry name" value="Spore_Ger"/>
</dbReference>
<keyword evidence="4" id="KW-1133">Transmembrane helix</keyword>